<organism evidence="2 3">
    <name type="scientific">Stylosanthes scabra</name>
    <dbReference type="NCBI Taxonomy" id="79078"/>
    <lineage>
        <taxon>Eukaryota</taxon>
        <taxon>Viridiplantae</taxon>
        <taxon>Streptophyta</taxon>
        <taxon>Embryophyta</taxon>
        <taxon>Tracheophyta</taxon>
        <taxon>Spermatophyta</taxon>
        <taxon>Magnoliopsida</taxon>
        <taxon>eudicotyledons</taxon>
        <taxon>Gunneridae</taxon>
        <taxon>Pentapetalae</taxon>
        <taxon>rosids</taxon>
        <taxon>fabids</taxon>
        <taxon>Fabales</taxon>
        <taxon>Fabaceae</taxon>
        <taxon>Papilionoideae</taxon>
        <taxon>50 kb inversion clade</taxon>
        <taxon>dalbergioids sensu lato</taxon>
        <taxon>Dalbergieae</taxon>
        <taxon>Pterocarpus clade</taxon>
        <taxon>Stylosanthes</taxon>
    </lineage>
</organism>
<keyword evidence="3" id="KW-1185">Reference proteome</keyword>
<feature type="compositionally biased region" description="Acidic residues" evidence="1">
    <location>
        <begin position="60"/>
        <end position="83"/>
    </location>
</feature>
<feature type="region of interest" description="Disordered" evidence="1">
    <location>
        <begin position="1"/>
        <end position="97"/>
    </location>
</feature>
<proteinExistence type="predicted"/>
<feature type="compositionally biased region" description="Basic and acidic residues" evidence="1">
    <location>
        <begin position="84"/>
        <end position="97"/>
    </location>
</feature>
<gene>
    <name evidence="2" type="ORF">PIB30_046267</name>
</gene>
<feature type="compositionally biased region" description="Polar residues" evidence="1">
    <location>
        <begin position="1"/>
        <end position="10"/>
    </location>
</feature>
<dbReference type="Proteomes" id="UP001341840">
    <property type="component" value="Unassembled WGS sequence"/>
</dbReference>
<sequence length="148" mass="16511">MLTKFTNQVITNPSTSSPRPNPSPLPSQPLPNPKGGIDMVQKGEEEESKKARNELLLELMAEDEEDEEESDEEEEDVEEEGEKEEVTTNHEEESKATEECGKLCITTVFEEGKVDKLILAVKCEDPGSCLVTCDVRGVNIMDWNLLTN</sequence>
<evidence type="ECO:0000313" key="3">
    <source>
        <dbReference type="Proteomes" id="UP001341840"/>
    </source>
</evidence>
<feature type="compositionally biased region" description="Basic and acidic residues" evidence="1">
    <location>
        <begin position="41"/>
        <end position="55"/>
    </location>
</feature>
<comment type="caution">
    <text evidence="2">The sequence shown here is derived from an EMBL/GenBank/DDBJ whole genome shotgun (WGS) entry which is preliminary data.</text>
</comment>
<evidence type="ECO:0000256" key="1">
    <source>
        <dbReference type="SAM" id="MobiDB-lite"/>
    </source>
</evidence>
<protein>
    <submittedName>
        <fullName evidence="2">Uncharacterized protein</fullName>
    </submittedName>
</protein>
<accession>A0ABU6YF70</accession>
<feature type="compositionally biased region" description="Pro residues" evidence="1">
    <location>
        <begin position="19"/>
        <end position="32"/>
    </location>
</feature>
<reference evidence="2 3" key="1">
    <citation type="journal article" date="2023" name="Plants (Basel)">
        <title>Bridging the Gap: Combining Genomics and Transcriptomics Approaches to Understand Stylosanthes scabra, an Orphan Legume from the Brazilian Caatinga.</title>
        <authorList>
            <person name="Ferreira-Neto J.R.C."/>
            <person name="da Silva M.D."/>
            <person name="Binneck E."/>
            <person name="de Melo N.F."/>
            <person name="da Silva R.H."/>
            <person name="de Melo A.L.T.M."/>
            <person name="Pandolfi V."/>
            <person name="Bustamante F.O."/>
            <person name="Brasileiro-Vidal A.C."/>
            <person name="Benko-Iseppon A.M."/>
        </authorList>
    </citation>
    <scope>NUCLEOTIDE SEQUENCE [LARGE SCALE GENOMIC DNA]</scope>
    <source>
        <tissue evidence="2">Leaves</tissue>
    </source>
</reference>
<dbReference type="EMBL" id="JASCZI010241943">
    <property type="protein sequence ID" value="MED6208552.1"/>
    <property type="molecule type" value="Genomic_DNA"/>
</dbReference>
<evidence type="ECO:0000313" key="2">
    <source>
        <dbReference type="EMBL" id="MED6208552.1"/>
    </source>
</evidence>
<name>A0ABU6YF70_9FABA</name>